<keyword evidence="2" id="KW-0963">Cytoplasm</keyword>
<dbReference type="GO" id="GO:0009318">
    <property type="term" value="C:exodeoxyribonuclease VII complex"/>
    <property type="evidence" value="ECO:0007669"/>
    <property type="project" value="UniProtKB-UniRule"/>
</dbReference>
<evidence type="ECO:0000256" key="5">
    <source>
        <dbReference type="ARBA" id="ARBA00022839"/>
    </source>
</evidence>
<dbReference type="Gene3D" id="1.10.287.1040">
    <property type="entry name" value="Exonuclease VII, small subunit"/>
    <property type="match status" value="1"/>
</dbReference>
<dbReference type="Proteomes" id="UP000031135">
    <property type="component" value="Chromosome"/>
</dbReference>
<dbReference type="OrthoDB" id="5359801at2"/>
<dbReference type="EMBL" id="CP007772">
    <property type="protein sequence ID" value="AJC91161.1"/>
    <property type="molecule type" value="Genomic_DNA"/>
</dbReference>
<protein>
    <recommendedName>
        <fullName evidence="6">Exodeoxyribonuclease VII small subunit</fullName>
        <ecNumber evidence="6">3.1.11.6</ecNumber>
    </recommendedName>
</protein>
<dbReference type="AlphaFoldDB" id="A0A0A8HAP9"/>
<gene>
    <name evidence="7" type="primary">xseB</name>
    <name evidence="7" type="ORF">CSUB8521_1332</name>
</gene>
<keyword evidence="5" id="KW-0269">Exonuclease</keyword>
<evidence type="ECO:0000256" key="6">
    <source>
        <dbReference type="NCBIfam" id="TIGR01280"/>
    </source>
</evidence>
<dbReference type="SUPFAM" id="SSF116842">
    <property type="entry name" value="XseB-like"/>
    <property type="match status" value="1"/>
</dbReference>
<organism evidence="7 8">
    <name type="scientific">Campylobacter subantarcticus LMG 24374</name>
    <dbReference type="NCBI Taxonomy" id="1388751"/>
    <lineage>
        <taxon>Bacteria</taxon>
        <taxon>Pseudomonadati</taxon>
        <taxon>Campylobacterota</taxon>
        <taxon>Epsilonproteobacteria</taxon>
        <taxon>Campylobacterales</taxon>
        <taxon>Campylobacteraceae</taxon>
        <taxon>Campylobacter</taxon>
    </lineage>
</organism>
<dbReference type="GO" id="GO:0006308">
    <property type="term" value="P:DNA catabolic process"/>
    <property type="evidence" value="ECO:0007669"/>
    <property type="project" value="UniProtKB-UniRule"/>
</dbReference>
<name>A0A0A8HAP9_9BACT</name>
<dbReference type="NCBIfam" id="TIGR01280">
    <property type="entry name" value="xseB"/>
    <property type="match status" value="1"/>
</dbReference>
<dbReference type="InterPro" id="IPR037004">
    <property type="entry name" value="Exonuc_VII_ssu_sf"/>
</dbReference>
<keyword evidence="4 7" id="KW-0378">Hydrolase</keyword>
<dbReference type="RefSeq" id="WP_039664347.1">
    <property type="nucleotide sequence ID" value="NZ_CP007772.1"/>
</dbReference>
<proteinExistence type="inferred from homology"/>
<evidence type="ECO:0000256" key="2">
    <source>
        <dbReference type="ARBA" id="ARBA00022490"/>
    </source>
</evidence>
<dbReference type="GO" id="GO:0008855">
    <property type="term" value="F:exodeoxyribonuclease VII activity"/>
    <property type="evidence" value="ECO:0007669"/>
    <property type="project" value="UniProtKB-UniRule"/>
</dbReference>
<dbReference type="EC" id="3.1.11.6" evidence="6"/>
<sequence>MEFEDHIKQAELSLEKLNDKDLDLKTCVEIYKEGLKSIKQARAMLENAKLEIEQVDE</sequence>
<evidence type="ECO:0000256" key="3">
    <source>
        <dbReference type="ARBA" id="ARBA00022722"/>
    </source>
</evidence>
<comment type="similarity">
    <text evidence="1">Belongs to the XseB family.</text>
</comment>
<evidence type="ECO:0000313" key="8">
    <source>
        <dbReference type="Proteomes" id="UP000031135"/>
    </source>
</evidence>
<accession>A0A0A8HAP9</accession>
<evidence type="ECO:0000313" key="7">
    <source>
        <dbReference type="EMBL" id="AJC91161.1"/>
    </source>
</evidence>
<dbReference type="InterPro" id="IPR003761">
    <property type="entry name" value="Exonuc_VII_S"/>
</dbReference>
<reference evidence="7 8" key="1">
    <citation type="journal article" date="2014" name="Genome Biol. Evol.">
        <title>Comparative Genomics of the Campylobacter lari Group.</title>
        <authorList>
            <person name="Miller W.G."/>
            <person name="Yee E."/>
            <person name="Chapman M.H."/>
            <person name="Smith T.P."/>
            <person name="Bono J.L."/>
            <person name="Huynh S."/>
            <person name="Parker C.T."/>
            <person name="Vandamme P."/>
            <person name="Luong K."/>
            <person name="Korlach J."/>
        </authorList>
    </citation>
    <scope>NUCLEOTIDE SEQUENCE [LARGE SCALE GENOMIC DNA]</scope>
    <source>
        <strain evidence="7 8">LMG 24374</strain>
    </source>
</reference>
<dbReference type="HOGENOM" id="CLU_145918_6_2_7"/>
<dbReference type="KEGG" id="csm:CSUB8521_1332"/>
<dbReference type="Pfam" id="PF02609">
    <property type="entry name" value="Exonuc_VII_S"/>
    <property type="match status" value="1"/>
</dbReference>
<keyword evidence="3" id="KW-0540">Nuclease</keyword>
<evidence type="ECO:0000256" key="1">
    <source>
        <dbReference type="ARBA" id="ARBA00009998"/>
    </source>
</evidence>
<evidence type="ECO:0000256" key="4">
    <source>
        <dbReference type="ARBA" id="ARBA00022801"/>
    </source>
</evidence>